<evidence type="ECO:0000256" key="9">
    <source>
        <dbReference type="ARBA" id="ARBA00022806"/>
    </source>
</evidence>
<organism evidence="19 20">
    <name type="scientific">Ancylostoma ceylanicum</name>
    <dbReference type="NCBI Taxonomy" id="53326"/>
    <lineage>
        <taxon>Eukaryota</taxon>
        <taxon>Metazoa</taxon>
        <taxon>Ecdysozoa</taxon>
        <taxon>Nematoda</taxon>
        <taxon>Chromadorea</taxon>
        <taxon>Rhabditida</taxon>
        <taxon>Rhabditina</taxon>
        <taxon>Rhabditomorpha</taxon>
        <taxon>Strongyloidea</taxon>
        <taxon>Ancylostomatidae</taxon>
        <taxon>Ancylostomatinae</taxon>
        <taxon>Ancylostoma</taxon>
    </lineage>
</organism>
<dbReference type="SMART" id="SM00487">
    <property type="entry name" value="DEXDc"/>
    <property type="match status" value="2"/>
</dbReference>
<keyword evidence="20" id="KW-1185">Reference proteome</keyword>
<evidence type="ECO:0000256" key="15">
    <source>
        <dbReference type="ARBA" id="ARBA00049390"/>
    </source>
</evidence>
<comment type="similarity">
    <text evidence="2">Belongs to the helicase family. RLR subfamily.</text>
</comment>
<reference evidence="19 20" key="1">
    <citation type="submission" date="2013-05" db="EMBL/GenBank/DDBJ databases">
        <title>Draft genome of the parasitic nematode Anyclostoma ceylanicum.</title>
        <authorList>
            <person name="Mitreva M."/>
        </authorList>
    </citation>
    <scope>NUCLEOTIDE SEQUENCE [LARGE SCALE GENOMIC DNA]</scope>
</reference>
<dbReference type="PANTHER" id="PTHR14074">
    <property type="entry name" value="HELICASE WITH DEATH DOMAIN-RELATED"/>
    <property type="match status" value="1"/>
</dbReference>
<dbReference type="Pfam" id="PF00271">
    <property type="entry name" value="Helicase_C"/>
    <property type="match status" value="1"/>
</dbReference>
<evidence type="ECO:0000256" key="12">
    <source>
        <dbReference type="ARBA" id="ARBA00022859"/>
    </source>
</evidence>
<feature type="domain" description="Helicase ATP-binding" evidence="16">
    <location>
        <begin position="300"/>
        <end position="440"/>
    </location>
</feature>
<evidence type="ECO:0000256" key="7">
    <source>
        <dbReference type="ARBA" id="ARBA00022741"/>
    </source>
</evidence>
<dbReference type="GO" id="GO:0016787">
    <property type="term" value="F:hydrolase activity"/>
    <property type="evidence" value="ECO:0007669"/>
    <property type="project" value="UniProtKB-KW"/>
</dbReference>
<dbReference type="Gene3D" id="2.170.150.30">
    <property type="entry name" value="RIG-I-like receptor, C-terminal regulatory domain"/>
    <property type="match status" value="1"/>
</dbReference>
<keyword evidence="9" id="KW-0347">Helicase</keyword>
<dbReference type="PROSITE" id="PS51194">
    <property type="entry name" value="HELICASE_CTER"/>
    <property type="match status" value="1"/>
</dbReference>
<dbReference type="AlphaFoldDB" id="A0A0D6LXZ4"/>
<sequence>MVAIPAEIVALPASDPRYATFLHLFRMEIIELFSDVNNVLQLEQFRQYFDFDDKDLADIFFIMDEIRNAGPSEKERKVTALDFFLDVVFENPEAVEELDNTIRLLNPRLWNEAHLASVESNSPVFKLFMDKFFPDGKEELLMLDRCAAALEPEFFVESLTKFNNPYPELLPKTLKPPLNSAGKEDHRHWAACILRTMPHLVRSTDDWFYDFVEACSKDPYNRAVLWYLLPNYEEVLENRLIERRRRQGGRSIRDDDVIGEVEVVTTMRKPSDYVKFRASDYDDVQEPETLVLRPYQEELVESALRGKNVIACAPTGSGKTEVCIYVAMSHLDAKADKNEPARVAMLVPRIPLVDQQKLRFHKYVRGKYYVEGFHGSEGSKSTSRRDTVLASDIVVMTPQIMLNMLKSVRQDERVYVCDFSLLIFDEVHHCAKEHPYNILMQIVHDYQGPKPQEPETLVLRPYQEELVESALRGKNVIACAPTGSGKTEVCIYVAMSHLDAKADKNEPARVAMLVPRIPLVDQQKLRFHKYVRGKYYVEGFHGSEGSKSTSRRDTVLASDIVVMTPQIMLNMLKSVRQDERVYVCDFSLLIFDEVHHCAKEHPYNILMQIVHDYQGPKPQTMGLTASLGVGMATSDESGMASIYELMANIGATSLASVKRHLDILEQYVPKPVDMTRKVDRPPMGESPFLRTLMNIMEKIQRDVEPKLKSLTQDNSTGFKLSKEEVKFEDPLVTEKYIQKVNTLATTLGKVYSGDFKFEPSIALEYLGVLSQGISINDLMPAKYALEYLQKNLGELSRKFEVECSQRFYQHFAQNAAILSSLAEQERYKPIVEALENELKEQFVKDANSRAIVFVTRRSTAVELMNYLNTEKVLGRHDLVGFVTSTSKKSAEYGQTKEEQQKALDDFNRGKRKVIIATSVVEEGLDVSTCNLIIKYNSSSNAVQRVQRRGRARARDSRSVLIVLSENVAQTEYQAIMAEKIMNKCLKRIQEQGEKVLEKRVKEVMDRQAKERRIVLEHRMKAREALMDKLFTIRCKIDSRDVCASTFVRTINGSSYMKYVDEVTQILAEVLCKCGQSVGNVMKYAGTYLPTLNIRNLMFYERIEGKETAGEAITTWSKASERFWIPEASEQELRDMLRSLAAEDKENKILLDVMCDKMIAVQEKLLEKERKKKEDTMRIKTDWE</sequence>
<evidence type="ECO:0000313" key="20">
    <source>
        <dbReference type="Proteomes" id="UP000054495"/>
    </source>
</evidence>
<dbReference type="Pfam" id="PF18119">
    <property type="entry name" value="RIG-I_C"/>
    <property type="match status" value="1"/>
</dbReference>
<keyword evidence="8" id="KW-0378">Hydrolase</keyword>
<dbReference type="InterPro" id="IPR003593">
    <property type="entry name" value="AAA+_ATPase"/>
</dbReference>
<evidence type="ECO:0000256" key="4">
    <source>
        <dbReference type="ARBA" id="ARBA00022490"/>
    </source>
</evidence>
<dbReference type="InterPro" id="IPR051363">
    <property type="entry name" value="RLR_Helicase"/>
</dbReference>
<dbReference type="GO" id="GO:0045087">
    <property type="term" value="P:innate immune response"/>
    <property type="evidence" value="ECO:0007669"/>
    <property type="project" value="UniProtKB-KW"/>
</dbReference>
<gene>
    <name evidence="19" type="ORF">ANCCEY_05947</name>
</gene>
<evidence type="ECO:0000313" key="19">
    <source>
        <dbReference type="EMBL" id="EPB74971.1"/>
    </source>
</evidence>
<dbReference type="InterPro" id="IPR001650">
    <property type="entry name" value="Helicase_C-like"/>
</dbReference>
<protein>
    <recommendedName>
        <fullName evidence="3">RNA helicase</fullName>
        <ecNumber evidence="3">3.6.4.13</ecNumber>
    </recommendedName>
</protein>
<accession>A0A0D6LXZ4</accession>
<dbReference type="GO" id="GO:0005524">
    <property type="term" value="F:ATP binding"/>
    <property type="evidence" value="ECO:0007669"/>
    <property type="project" value="UniProtKB-KW"/>
</dbReference>
<keyword evidence="13" id="KW-0694">RNA-binding</keyword>
<feature type="domain" description="Helicase ATP-binding" evidence="16">
    <location>
        <begin position="467"/>
        <end position="645"/>
    </location>
</feature>
<keyword evidence="7" id="KW-0547">Nucleotide-binding</keyword>
<keyword evidence="4" id="KW-0963">Cytoplasm</keyword>
<keyword evidence="10" id="KW-0862">Zinc</keyword>
<evidence type="ECO:0000259" key="17">
    <source>
        <dbReference type="PROSITE" id="PS51194"/>
    </source>
</evidence>
<dbReference type="GO" id="GO:0051607">
    <property type="term" value="P:defense response to virus"/>
    <property type="evidence" value="ECO:0007669"/>
    <property type="project" value="UniProtKB-KW"/>
</dbReference>
<evidence type="ECO:0000256" key="2">
    <source>
        <dbReference type="ARBA" id="ARBA00006866"/>
    </source>
</evidence>
<keyword evidence="6" id="KW-0479">Metal-binding</keyword>
<dbReference type="PROSITE" id="PS51789">
    <property type="entry name" value="RLR_CTR"/>
    <property type="match status" value="1"/>
</dbReference>
<evidence type="ECO:0000256" key="14">
    <source>
        <dbReference type="ARBA" id="ARBA00023118"/>
    </source>
</evidence>
<evidence type="ECO:0000259" key="18">
    <source>
        <dbReference type="PROSITE" id="PS51789"/>
    </source>
</evidence>
<dbReference type="Gene3D" id="1.20.1320.30">
    <property type="match status" value="1"/>
</dbReference>
<dbReference type="InterPro" id="IPR021673">
    <property type="entry name" value="RLR_CTR"/>
</dbReference>
<dbReference type="EMBL" id="KE124920">
    <property type="protein sequence ID" value="EPB74971.1"/>
    <property type="molecule type" value="Genomic_DNA"/>
</dbReference>
<dbReference type="Gene3D" id="3.40.50.300">
    <property type="entry name" value="P-loop containing nucleotide triphosphate hydrolases"/>
    <property type="match status" value="3"/>
</dbReference>
<evidence type="ECO:0000256" key="1">
    <source>
        <dbReference type="ARBA" id="ARBA00004496"/>
    </source>
</evidence>
<dbReference type="GO" id="GO:0003723">
    <property type="term" value="F:RNA binding"/>
    <property type="evidence" value="ECO:0007669"/>
    <property type="project" value="UniProtKB-KW"/>
</dbReference>
<comment type="catalytic activity">
    <reaction evidence="15">
        <text>ATP + H2O = ADP + phosphate + H(+)</text>
        <dbReference type="Rhea" id="RHEA:13065"/>
        <dbReference type="ChEBI" id="CHEBI:15377"/>
        <dbReference type="ChEBI" id="CHEBI:15378"/>
        <dbReference type="ChEBI" id="CHEBI:30616"/>
        <dbReference type="ChEBI" id="CHEBI:43474"/>
        <dbReference type="ChEBI" id="CHEBI:456216"/>
        <dbReference type="EC" id="3.6.4.13"/>
    </reaction>
    <physiologicalReaction direction="left-to-right" evidence="15">
        <dbReference type="Rhea" id="RHEA:13066"/>
    </physiologicalReaction>
</comment>
<dbReference type="InterPro" id="IPR038557">
    <property type="entry name" value="RLR_C_sf"/>
</dbReference>
<dbReference type="PROSITE" id="PS51192">
    <property type="entry name" value="HELICASE_ATP_BIND_1"/>
    <property type="match status" value="2"/>
</dbReference>
<evidence type="ECO:0000256" key="6">
    <source>
        <dbReference type="ARBA" id="ARBA00022723"/>
    </source>
</evidence>
<dbReference type="PANTHER" id="PTHR14074:SF16">
    <property type="entry name" value="ANTIVIRAL INNATE IMMUNE RESPONSE RECEPTOR RIG-I"/>
    <property type="match status" value="1"/>
</dbReference>
<keyword evidence="12" id="KW-0391">Immunity</keyword>
<dbReference type="Pfam" id="PF00270">
    <property type="entry name" value="DEAD"/>
    <property type="match status" value="2"/>
</dbReference>
<evidence type="ECO:0000256" key="5">
    <source>
        <dbReference type="ARBA" id="ARBA00022588"/>
    </source>
</evidence>
<feature type="domain" description="Helicase C-terminal" evidence="17">
    <location>
        <begin position="830"/>
        <end position="996"/>
    </location>
</feature>
<dbReference type="SUPFAM" id="SSF52540">
    <property type="entry name" value="P-loop containing nucleoside triphosphate hydrolases"/>
    <property type="match status" value="2"/>
</dbReference>
<dbReference type="SMART" id="SM00490">
    <property type="entry name" value="HELICc"/>
    <property type="match status" value="1"/>
</dbReference>
<keyword evidence="14" id="KW-0051">Antiviral defense</keyword>
<keyword evidence="11" id="KW-0067">ATP-binding</keyword>
<evidence type="ECO:0000256" key="13">
    <source>
        <dbReference type="ARBA" id="ARBA00022884"/>
    </source>
</evidence>
<evidence type="ECO:0000256" key="3">
    <source>
        <dbReference type="ARBA" id="ARBA00012552"/>
    </source>
</evidence>
<comment type="subcellular location">
    <subcellularLocation>
        <location evidence="1">Cytoplasm</location>
    </subcellularLocation>
</comment>
<name>A0A0D6LXZ4_9BILA</name>
<proteinExistence type="inferred from homology"/>
<dbReference type="InterPro" id="IPR027417">
    <property type="entry name" value="P-loop_NTPase"/>
</dbReference>
<evidence type="ECO:0000256" key="8">
    <source>
        <dbReference type="ARBA" id="ARBA00022801"/>
    </source>
</evidence>
<evidence type="ECO:0000256" key="11">
    <source>
        <dbReference type="ARBA" id="ARBA00022840"/>
    </source>
</evidence>
<dbReference type="InterPro" id="IPR011545">
    <property type="entry name" value="DEAD/DEAH_box_helicase_dom"/>
</dbReference>
<dbReference type="SMART" id="SM00382">
    <property type="entry name" value="AAA"/>
    <property type="match status" value="2"/>
</dbReference>
<dbReference type="Proteomes" id="UP000054495">
    <property type="component" value="Unassembled WGS sequence"/>
</dbReference>
<dbReference type="EC" id="3.6.4.13" evidence="3"/>
<dbReference type="GO" id="GO:0005737">
    <property type="term" value="C:cytoplasm"/>
    <property type="evidence" value="ECO:0007669"/>
    <property type="project" value="UniProtKB-SubCell"/>
</dbReference>
<evidence type="ECO:0000259" key="16">
    <source>
        <dbReference type="PROSITE" id="PS51192"/>
    </source>
</evidence>
<evidence type="ECO:0000256" key="10">
    <source>
        <dbReference type="ARBA" id="ARBA00022833"/>
    </source>
</evidence>
<dbReference type="GO" id="GO:0046872">
    <property type="term" value="F:metal ion binding"/>
    <property type="evidence" value="ECO:0007669"/>
    <property type="project" value="UniProtKB-KW"/>
</dbReference>
<feature type="domain" description="RLR CTR" evidence="18">
    <location>
        <begin position="1003"/>
        <end position="1132"/>
    </location>
</feature>
<keyword evidence="5" id="KW-0399">Innate immunity</keyword>
<dbReference type="GO" id="GO:0003724">
    <property type="term" value="F:RNA helicase activity"/>
    <property type="evidence" value="ECO:0007669"/>
    <property type="project" value="UniProtKB-EC"/>
</dbReference>
<dbReference type="InterPro" id="IPR014001">
    <property type="entry name" value="Helicase_ATP-bd"/>
</dbReference>
<dbReference type="InterPro" id="IPR041204">
    <property type="entry name" value="RIG-I-like_C"/>
</dbReference>